<organism evidence="1 2">
    <name type="scientific">Carya illinoinensis</name>
    <name type="common">Pecan</name>
    <dbReference type="NCBI Taxonomy" id="32201"/>
    <lineage>
        <taxon>Eukaryota</taxon>
        <taxon>Viridiplantae</taxon>
        <taxon>Streptophyta</taxon>
        <taxon>Embryophyta</taxon>
        <taxon>Tracheophyta</taxon>
        <taxon>Spermatophyta</taxon>
        <taxon>Magnoliopsida</taxon>
        <taxon>eudicotyledons</taxon>
        <taxon>Gunneridae</taxon>
        <taxon>Pentapetalae</taxon>
        <taxon>rosids</taxon>
        <taxon>fabids</taxon>
        <taxon>Fagales</taxon>
        <taxon>Juglandaceae</taxon>
        <taxon>Carya</taxon>
    </lineage>
</organism>
<comment type="caution">
    <text evidence="1">The sequence shown here is derived from an EMBL/GenBank/DDBJ whole genome shotgun (WGS) entry which is preliminary data.</text>
</comment>
<gene>
    <name evidence="1" type="ORF">CIPAW_15G111500</name>
</gene>
<dbReference type="EMBL" id="CM031823">
    <property type="protein sequence ID" value="KAG6627223.1"/>
    <property type="molecule type" value="Genomic_DNA"/>
</dbReference>
<accession>A0A8T1NEE3</accession>
<dbReference type="AlphaFoldDB" id="A0A8T1NEE3"/>
<dbReference type="Proteomes" id="UP000811609">
    <property type="component" value="Chromosome 15"/>
</dbReference>
<name>A0A8T1NEE3_CARIL</name>
<evidence type="ECO:0000313" key="2">
    <source>
        <dbReference type="Proteomes" id="UP000811609"/>
    </source>
</evidence>
<reference evidence="1" key="1">
    <citation type="submission" date="2020-12" db="EMBL/GenBank/DDBJ databases">
        <title>WGS assembly of Carya illinoinensis cv. Pawnee.</title>
        <authorList>
            <person name="Platts A."/>
            <person name="Shu S."/>
            <person name="Wright S."/>
            <person name="Barry K."/>
            <person name="Edger P."/>
            <person name="Pires J.C."/>
            <person name="Schmutz J."/>
        </authorList>
    </citation>
    <scope>NUCLEOTIDE SEQUENCE</scope>
    <source>
        <tissue evidence="1">Leaf</tissue>
    </source>
</reference>
<evidence type="ECO:0000313" key="1">
    <source>
        <dbReference type="EMBL" id="KAG6627223.1"/>
    </source>
</evidence>
<sequence>MTNGVITPFSQRNSQISLLGLFTKIWQSNLTLCNLL</sequence>
<keyword evidence="2" id="KW-1185">Reference proteome</keyword>
<proteinExistence type="predicted"/>
<protein>
    <submittedName>
        <fullName evidence="1">Uncharacterized protein</fullName>
    </submittedName>
</protein>